<name>A0A7I8W433_9ANNE</name>
<keyword evidence="2" id="KW-1185">Reference proteome</keyword>
<proteinExistence type="predicted"/>
<dbReference type="InterPro" id="IPR019311">
    <property type="entry name" value="Fy-3"/>
</dbReference>
<dbReference type="Gene3D" id="3.40.220.10">
    <property type="entry name" value="Leucine Aminopeptidase, subunit E, domain 1"/>
    <property type="match status" value="1"/>
</dbReference>
<comment type="caution">
    <text evidence="1">The sequence shown here is derived from an EMBL/GenBank/DDBJ whole genome shotgun (WGS) entry which is preliminary data.</text>
</comment>
<dbReference type="OrthoDB" id="415359at2759"/>
<dbReference type="AlphaFoldDB" id="A0A7I8W433"/>
<reference evidence="1 2" key="1">
    <citation type="submission" date="2020-08" db="EMBL/GenBank/DDBJ databases">
        <authorList>
            <person name="Hejnol A."/>
        </authorList>
    </citation>
    <scope>NUCLEOTIDE SEQUENCE [LARGE SCALE GENOMIC DNA]</scope>
</reference>
<organism evidence="1 2">
    <name type="scientific">Dimorphilus gyrociliatus</name>
    <dbReference type="NCBI Taxonomy" id="2664684"/>
    <lineage>
        <taxon>Eukaryota</taxon>
        <taxon>Metazoa</taxon>
        <taxon>Spiralia</taxon>
        <taxon>Lophotrochozoa</taxon>
        <taxon>Annelida</taxon>
        <taxon>Polychaeta</taxon>
        <taxon>Polychaeta incertae sedis</taxon>
        <taxon>Dinophilidae</taxon>
        <taxon>Dimorphilus</taxon>
    </lineage>
</organism>
<evidence type="ECO:0000313" key="2">
    <source>
        <dbReference type="Proteomes" id="UP000549394"/>
    </source>
</evidence>
<dbReference type="EMBL" id="CAJFCJ010000019">
    <property type="protein sequence ID" value="CAD5123313.1"/>
    <property type="molecule type" value="Genomic_DNA"/>
</dbReference>
<dbReference type="PANTHER" id="PTHR16525:SF0">
    <property type="entry name" value="PROTEIN C12ORF4"/>
    <property type="match status" value="1"/>
</dbReference>
<protein>
    <submittedName>
        <fullName evidence="1">Uncharacterized protein</fullName>
    </submittedName>
</protein>
<dbReference type="SUPFAM" id="SSF52949">
    <property type="entry name" value="Macro domain-like"/>
    <property type="match status" value="1"/>
</dbReference>
<dbReference type="InterPro" id="IPR043472">
    <property type="entry name" value="Macro_dom-like"/>
</dbReference>
<dbReference type="Proteomes" id="UP000549394">
    <property type="component" value="Unassembled WGS sequence"/>
</dbReference>
<evidence type="ECO:0000313" key="1">
    <source>
        <dbReference type="EMBL" id="CAD5123313.1"/>
    </source>
</evidence>
<accession>A0A7I8W433</accession>
<dbReference type="GO" id="GO:0005737">
    <property type="term" value="C:cytoplasm"/>
    <property type="evidence" value="ECO:0007669"/>
    <property type="project" value="TreeGrafter"/>
</dbReference>
<dbReference type="Pfam" id="PF10154">
    <property type="entry name" value="Fy-3"/>
    <property type="match status" value="2"/>
</dbReference>
<gene>
    <name evidence="1" type="ORF">DGYR_LOCUS11000</name>
</gene>
<dbReference type="PANTHER" id="PTHR16525">
    <property type="entry name" value="PROTEIN C12ORF4"/>
    <property type="match status" value="1"/>
</dbReference>
<sequence>MEGLGERLEKTFQFSYGAKEKKQTISGKINLPLQETITECCHRLMSQQNFPCFLEDELKKDLIIFVEKSKEKISDEYSESVTNTLDDSTEQRLISEWCQSFSEETKEHSKPEEISNELVFSEIYNQLIHSQLQTTILKLENSYARAVDDLISRRNVELNDMRNRQSAAMDKLATMGSRYTDEEINRITHQQFEKIQMLESKWESELTALYDKQRREYREWLLEVHQDLKTGNDLSHLLDENMLSSQSIYGQDNSIANENRLEESFTIHLGAQLKTTHNLRLVRSNILDLCKYSNHGHFAASPIRLQNSMSLYSNAISAMVLIVDDRLNSYFGIKQDFKMICQDSTEFHWNDFDKQLEDIKTILNGKKLQPGDCYVTRHSNLSNVQVVFHLVTDMDTLKTGDVSSRHPVLLGYRNIIRTCFQHDITSLTLPLLLVQDVTEQMTISWCMKRSELVFKCIKGFLMELSTWSAKQSRTVTFLVPNGISQNMFSDISNLLESIFRMSNPVVVSKA</sequence>